<organism evidence="1 2">
    <name type="scientific">Pedobacter endophyticus</name>
    <dbReference type="NCBI Taxonomy" id="2789740"/>
    <lineage>
        <taxon>Bacteria</taxon>
        <taxon>Pseudomonadati</taxon>
        <taxon>Bacteroidota</taxon>
        <taxon>Sphingobacteriia</taxon>
        <taxon>Sphingobacteriales</taxon>
        <taxon>Sphingobacteriaceae</taxon>
        <taxon>Pedobacter</taxon>
    </lineage>
</organism>
<accession>A0A7S9L0Y1</accession>
<evidence type="ECO:0000313" key="1">
    <source>
        <dbReference type="EMBL" id="QPH40437.1"/>
    </source>
</evidence>
<sequence>MNRFIIFIGTALLVLLTSFAGFCQPRLTASNQMYMEIANSQTHTFSNAFQVQITLEGNNKSYSNWSLGAILNQPITNAEGKTLPYSKIKLRLSAVNGATFQQIGSGTTAVPLSAPGNTALLINTSNYPIRNGLYDYYSQIVFTVDVIIEGGTYIDALKTWQAYSLNLAFNLLDSRKAELSRASATNGIQIRPDGTYTPAATYAIQVQDNARSGLLELKTMNDYVNGASITYSNGLIVTAATPYAIQVRTNSANFVAGTKTLPVSVANLQLTSATTSAAVTVPLAETAQTIGRGSTATTSAVSYKYHIRYFTKANDSRLINAVPDTYSGILVYEIIPQ</sequence>
<dbReference type="AlphaFoldDB" id="A0A7S9L0Y1"/>
<name>A0A7S9L0Y1_9SPHI</name>
<reference evidence="1 2" key="1">
    <citation type="submission" date="2020-11" db="EMBL/GenBank/DDBJ databases">
        <title>Pedobacter endophytica, an endophytic bacteria isolated form Carex pumila.</title>
        <authorList>
            <person name="Peng Y."/>
            <person name="Jiang L."/>
            <person name="Lee J."/>
        </authorList>
    </citation>
    <scope>NUCLEOTIDE SEQUENCE [LARGE SCALE GENOMIC DNA]</scope>
    <source>
        <strain evidence="1 2">JBR3-12</strain>
    </source>
</reference>
<dbReference type="KEGG" id="pex:IZT61_03910"/>
<protein>
    <submittedName>
        <fullName evidence="1">Uncharacterized protein</fullName>
    </submittedName>
</protein>
<gene>
    <name evidence="1" type="ORF">IZT61_03910</name>
</gene>
<keyword evidence="2" id="KW-1185">Reference proteome</keyword>
<dbReference type="Proteomes" id="UP000594759">
    <property type="component" value="Chromosome"/>
</dbReference>
<dbReference type="EMBL" id="CP064939">
    <property type="protein sequence ID" value="QPH40437.1"/>
    <property type="molecule type" value="Genomic_DNA"/>
</dbReference>
<dbReference type="RefSeq" id="WP_196099891.1">
    <property type="nucleotide sequence ID" value="NZ_CP064939.1"/>
</dbReference>
<proteinExistence type="predicted"/>
<evidence type="ECO:0000313" key="2">
    <source>
        <dbReference type="Proteomes" id="UP000594759"/>
    </source>
</evidence>